<evidence type="ECO:0000256" key="1">
    <source>
        <dbReference type="SAM" id="MobiDB-lite"/>
    </source>
</evidence>
<accession>A0AAV1TPA3</accession>
<dbReference type="AlphaFoldDB" id="A0AAV1TPA3"/>
<protein>
    <submittedName>
        <fullName evidence="2">Uncharacterized protein</fullName>
    </submittedName>
</protein>
<proteinExistence type="predicted"/>
<feature type="compositionally biased region" description="Polar residues" evidence="1">
    <location>
        <begin position="26"/>
        <end position="37"/>
    </location>
</feature>
<gene>
    <name evidence="2" type="ORF">PM001_LOCUS8606</name>
</gene>
<sequence length="37" mass="4004">MTWNESGRGKSGEIGAFGGRGCEVSHMTTQFPTRETT</sequence>
<organism evidence="2 3">
    <name type="scientific">Peronospora matthiolae</name>
    <dbReference type="NCBI Taxonomy" id="2874970"/>
    <lineage>
        <taxon>Eukaryota</taxon>
        <taxon>Sar</taxon>
        <taxon>Stramenopiles</taxon>
        <taxon>Oomycota</taxon>
        <taxon>Peronosporomycetes</taxon>
        <taxon>Peronosporales</taxon>
        <taxon>Peronosporaceae</taxon>
        <taxon>Peronospora</taxon>
    </lineage>
</organism>
<feature type="region of interest" description="Disordered" evidence="1">
    <location>
        <begin position="1"/>
        <end position="37"/>
    </location>
</feature>
<dbReference type="Proteomes" id="UP001162060">
    <property type="component" value="Unassembled WGS sequence"/>
</dbReference>
<evidence type="ECO:0000313" key="3">
    <source>
        <dbReference type="Proteomes" id="UP001162060"/>
    </source>
</evidence>
<dbReference type="EMBL" id="CAKLBY020000069">
    <property type="protein sequence ID" value="CAK7923456.1"/>
    <property type="molecule type" value="Genomic_DNA"/>
</dbReference>
<name>A0AAV1TPA3_9STRA</name>
<reference evidence="2" key="1">
    <citation type="submission" date="2024-01" db="EMBL/GenBank/DDBJ databases">
        <authorList>
            <person name="Webb A."/>
        </authorList>
    </citation>
    <scope>NUCLEOTIDE SEQUENCE</scope>
    <source>
        <strain evidence="2">Pm1</strain>
    </source>
</reference>
<comment type="caution">
    <text evidence="2">The sequence shown here is derived from an EMBL/GenBank/DDBJ whole genome shotgun (WGS) entry which is preliminary data.</text>
</comment>
<evidence type="ECO:0000313" key="2">
    <source>
        <dbReference type="EMBL" id="CAK7923456.1"/>
    </source>
</evidence>